<keyword evidence="2" id="KW-1185">Reference proteome</keyword>
<feature type="non-terminal residue" evidence="1">
    <location>
        <position position="177"/>
    </location>
</feature>
<gene>
    <name evidence="1" type="ORF">C5167_047127</name>
</gene>
<name>A0A4Y7LJC3_PAPSO</name>
<organism evidence="1 2">
    <name type="scientific">Papaver somniferum</name>
    <name type="common">Opium poppy</name>
    <dbReference type="NCBI Taxonomy" id="3469"/>
    <lineage>
        <taxon>Eukaryota</taxon>
        <taxon>Viridiplantae</taxon>
        <taxon>Streptophyta</taxon>
        <taxon>Embryophyta</taxon>
        <taxon>Tracheophyta</taxon>
        <taxon>Spermatophyta</taxon>
        <taxon>Magnoliopsida</taxon>
        <taxon>Ranunculales</taxon>
        <taxon>Papaveraceae</taxon>
        <taxon>Papaveroideae</taxon>
        <taxon>Papaver</taxon>
    </lineage>
</organism>
<reference evidence="1 2" key="1">
    <citation type="journal article" date="2018" name="Science">
        <title>The opium poppy genome and morphinan production.</title>
        <authorList>
            <person name="Guo L."/>
            <person name="Winzer T."/>
            <person name="Yang X."/>
            <person name="Li Y."/>
            <person name="Ning Z."/>
            <person name="He Z."/>
            <person name="Teodor R."/>
            <person name="Lu Y."/>
            <person name="Bowser T.A."/>
            <person name="Graham I.A."/>
            <person name="Ye K."/>
        </authorList>
    </citation>
    <scope>NUCLEOTIDE SEQUENCE [LARGE SCALE GENOMIC DNA]</scope>
    <source>
        <strain evidence="2">cv. HN1</strain>
        <tissue evidence="1">Leaves</tissue>
    </source>
</reference>
<proteinExistence type="predicted"/>
<evidence type="ECO:0000313" key="2">
    <source>
        <dbReference type="Proteomes" id="UP000316621"/>
    </source>
</evidence>
<accession>A0A4Y7LJC3</accession>
<dbReference type="EMBL" id="CM010725">
    <property type="protein sequence ID" value="RZC84341.1"/>
    <property type="molecule type" value="Genomic_DNA"/>
</dbReference>
<protein>
    <submittedName>
        <fullName evidence="1">Uncharacterized protein</fullName>
    </submittedName>
</protein>
<evidence type="ECO:0000313" key="1">
    <source>
        <dbReference type="EMBL" id="RZC84341.1"/>
    </source>
</evidence>
<sequence>MKLELKFLSFRIRRRRRNLDGEAVSYLTGELHTNKDLNRDMKYHVYLVLLCTYPNPNGDQHLVTVFILDYETLVIDPKIRLITGDHILECIGYIREEKALIKEDYLLNLSEFKKYISDDAAPRDSGLDVIESGLVNRQEAFQINRVRTSSYKCVVYERIPSTILTYQASDDPVYSGD</sequence>
<dbReference type="STRING" id="3469.A0A4Y7LJC3"/>
<dbReference type="AlphaFoldDB" id="A0A4Y7LJC3"/>
<dbReference type="Proteomes" id="UP000316621">
    <property type="component" value="Chromosome 11"/>
</dbReference>
<dbReference type="Gramene" id="RZC84341">
    <property type="protein sequence ID" value="RZC84341"/>
    <property type="gene ID" value="C5167_047127"/>
</dbReference>